<feature type="domain" description="Histidine kinase" evidence="15">
    <location>
        <begin position="248"/>
        <end position="470"/>
    </location>
</feature>
<dbReference type="EMBL" id="LCZJ02000025">
    <property type="protein sequence ID" value="KTD86005.1"/>
    <property type="molecule type" value="Genomic_DNA"/>
</dbReference>
<evidence type="ECO:0000256" key="8">
    <source>
        <dbReference type="ARBA" id="ARBA00022741"/>
    </source>
</evidence>
<keyword evidence="5" id="KW-0597">Phosphoprotein</keyword>
<evidence type="ECO:0000259" key="15">
    <source>
        <dbReference type="PROSITE" id="PS50109"/>
    </source>
</evidence>
<evidence type="ECO:0000256" key="14">
    <source>
        <dbReference type="SAM" id="Phobius"/>
    </source>
</evidence>
<organism evidence="17 18">
    <name type="scientific">Paenibacillus etheri</name>
    <dbReference type="NCBI Taxonomy" id="1306852"/>
    <lineage>
        <taxon>Bacteria</taxon>
        <taxon>Bacillati</taxon>
        <taxon>Bacillota</taxon>
        <taxon>Bacilli</taxon>
        <taxon>Bacillales</taxon>
        <taxon>Paenibacillaceae</taxon>
        <taxon>Paenibacillus</taxon>
    </lineage>
</organism>
<dbReference type="InterPro" id="IPR003661">
    <property type="entry name" value="HisK_dim/P_dom"/>
</dbReference>
<dbReference type="Gene3D" id="1.10.287.130">
    <property type="match status" value="1"/>
</dbReference>
<evidence type="ECO:0000256" key="9">
    <source>
        <dbReference type="ARBA" id="ARBA00022777"/>
    </source>
</evidence>
<keyword evidence="11 14" id="KW-1133">Transmembrane helix</keyword>
<feature type="domain" description="HAMP" evidence="16">
    <location>
        <begin position="180"/>
        <end position="233"/>
    </location>
</feature>
<dbReference type="InterPro" id="IPR036890">
    <property type="entry name" value="HATPase_C_sf"/>
</dbReference>
<protein>
    <recommendedName>
        <fullName evidence="3">histidine kinase</fullName>
        <ecNumber evidence="3">2.7.13.3</ecNumber>
    </recommendedName>
</protein>
<comment type="subcellular location">
    <subcellularLocation>
        <location evidence="2">Cell membrane</location>
        <topology evidence="2">Multi-pass membrane protein</topology>
    </subcellularLocation>
</comment>
<evidence type="ECO:0000313" key="17">
    <source>
        <dbReference type="EMBL" id="KTD86005.1"/>
    </source>
</evidence>
<dbReference type="SUPFAM" id="SSF55874">
    <property type="entry name" value="ATPase domain of HSP90 chaperone/DNA topoisomerase II/histidine kinase"/>
    <property type="match status" value="1"/>
</dbReference>
<keyword evidence="8" id="KW-0547">Nucleotide-binding</keyword>
<dbReference type="PROSITE" id="PS50885">
    <property type="entry name" value="HAMP"/>
    <property type="match status" value="1"/>
</dbReference>
<dbReference type="Pfam" id="PF02518">
    <property type="entry name" value="HATPase_c"/>
    <property type="match status" value="1"/>
</dbReference>
<evidence type="ECO:0000259" key="16">
    <source>
        <dbReference type="PROSITE" id="PS50885"/>
    </source>
</evidence>
<dbReference type="AlphaFoldDB" id="A0A0W1AXG1"/>
<gene>
    <name evidence="17" type="ORF">UQ64_17900</name>
</gene>
<name>A0A0W1AXG1_9BACL</name>
<dbReference type="InterPro" id="IPR003660">
    <property type="entry name" value="HAMP_dom"/>
</dbReference>
<dbReference type="SMART" id="SM00388">
    <property type="entry name" value="HisKA"/>
    <property type="match status" value="1"/>
</dbReference>
<dbReference type="InterPro" id="IPR004358">
    <property type="entry name" value="Sig_transdc_His_kin-like_C"/>
</dbReference>
<dbReference type="InterPro" id="IPR050398">
    <property type="entry name" value="HssS/ArlS-like"/>
</dbReference>
<evidence type="ECO:0000256" key="6">
    <source>
        <dbReference type="ARBA" id="ARBA00022679"/>
    </source>
</evidence>
<keyword evidence="12" id="KW-0902">Two-component regulatory system</keyword>
<dbReference type="InterPro" id="IPR003594">
    <property type="entry name" value="HATPase_dom"/>
</dbReference>
<sequence>MGAFTLVLFYSFIGSMLVWGSTLYVLINQTDKSILPANYYEQQIPQILGYVDQQKDALLSPSKQNALEHVILTKGMQYQIVNLMGQIVYGWKGQTFVNSPEDVLSKLNRSEKQGGKYINYHPILDSQKKLKGMLVLRYSLSVSSNNPGNGLLVMLILCSLIAPFFFIVLFSFIFARKLGKRLEPSIARIIGGARRIQQNDLNFSVAGAGGSKELIELSDAFEEMRIALEHSLKWEWKLEQERRDMISAIAHDLRTPLTIIQGHVDNLIESGARRPERLEKYLLTIQNSTQRADKMLTELLFMNKIDTPDFVLQYTSADLLALCERKKDEYALLCREKWIAFDFFYVNRRCDQEQQFLVDTSRLEQVFDNVITNSLRFTPVEGRIEWTVIVEETQITFDMKDTGKGFSTLDLRRMFDKFYTGDPSRSLDKGHSGLGLYTAQLLIAKHGGRIEAGNRVEGGARVIITVPCKKS</sequence>
<evidence type="ECO:0000256" key="3">
    <source>
        <dbReference type="ARBA" id="ARBA00012438"/>
    </source>
</evidence>
<dbReference type="SMART" id="SM00387">
    <property type="entry name" value="HATPase_c"/>
    <property type="match status" value="1"/>
</dbReference>
<reference evidence="17 18" key="1">
    <citation type="journal article" date="2015" name="Int. Biodeterior. Biodegradation">
        <title>Physiological and genetic screening methods for the isolation of methyl tert-butyl ether-degrading bacteria for bioremediation purposes.</title>
        <authorList>
            <person name="Guisado I.M."/>
            <person name="Purswani J."/>
            <person name="Gonzalez Lopez J."/>
            <person name="Pozo C."/>
        </authorList>
    </citation>
    <scope>NUCLEOTIDE SEQUENCE [LARGE SCALE GENOMIC DNA]</scope>
    <source>
        <strain evidence="17 18">SH7</strain>
    </source>
</reference>
<keyword evidence="6" id="KW-0808">Transferase</keyword>
<dbReference type="GO" id="GO:0005524">
    <property type="term" value="F:ATP binding"/>
    <property type="evidence" value="ECO:0007669"/>
    <property type="project" value="UniProtKB-KW"/>
</dbReference>
<feature type="transmembrane region" description="Helical" evidence="14">
    <location>
        <begin position="151"/>
        <end position="175"/>
    </location>
</feature>
<dbReference type="Pfam" id="PF00512">
    <property type="entry name" value="HisKA"/>
    <property type="match status" value="1"/>
</dbReference>
<dbReference type="OrthoDB" id="84942at2"/>
<dbReference type="PROSITE" id="PS50109">
    <property type="entry name" value="HIS_KIN"/>
    <property type="match status" value="1"/>
</dbReference>
<evidence type="ECO:0000256" key="4">
    <source>
        <dbReference type="ARBA" id="ARBA00022475"/>
    </source>
</evidence>
<dbReference type="Gene3D" id="6.10.340.10">
    <property type="match status" value="1"/>
</dbReference>
<dbReference type="InterPro" id="IPR036097">
    <property type="entry name" value="HisK_dim/P_sf"/>
</dbReference>
<dbReference type="Gene3D" id="3.30.565.10">
    <property type="entry name" value="Histidine kinase-like ATPase, C-terminal domain"/>
    <property type="match status" value="1"/>
</dbReference>
<comment type="catalytic activity">
    <reaction evidence="1">
        <text>ATP + protein L-histidine = ADP + protein N-phospho-L-histidine.</text>
        <dbReference type="EC" id="2.7.13.3"/>
    </reaction>
</comment>
<comment type="caution">
    <text evidence="17">The sequence shown here is derived from an EMBL/GenBank/DDBJ whole genome shotgun (WGS) entry which is preliminary data.</text>
</comment>
<evidence type="ECO:0000256" key="7">
    <source>
        <dbReference type="ARBA" id="ARBA00022692"/>
    </source>
</evidence>
<evidence type="ECO:0000256" key="13">
    <source>
        <dbReference type="ARBA" id="ARBA00023136"/>
    </source>
</evidence>
<accession>A0A0W1AXG1</accession>
<dbReference type="CDD" id="cd00082">
    <property type="entry name" value="HisKA"/>
    <property type="match status" value="1"/>
</dbReference>
<dbReference type="GO" id="GO:0000155">
    <property type="term" value="F:phosphorelay sensor kinase activity"/>
    <property type="evidence" value="ECO:0007669"/>
    <property type="project" value="InterPro"/>
</dbReference>
<keyword evidence="18" id="KW-1185">Reference proteome</keyword>
<evidence type="ECO:0000256" key="1">
    <source>
        <dbReference type="ARBA" id="ARBA00000085"/>
    </source>
</evidence>
<evidence type="ECO:0000256" key="10">
    <source>
        <dbReference type="ARBA" id="ARBA00022840"/>
    </source>
</evidence>
<evidence type="ECO:0000256" key="5">
    <source>
        <dbReference type="ARBA" id="ARBA00022553"/>
    </source>
</evidence>
<dbReference type="PRINTS" id="PR00344">
    <property type="entry name" value="BCTRLSENSOR"/>
</dbReference>
<evidence type="ECO:0000313" key="18">
    <source>
        <dbReference type="Proteomes" id="UP000054709"/>
    </source>
</evidence>
<evidence type="ECO:0000256" key="2">
    <source>
        <dbReference type="ARBA" id="ARBA00004651"/>
    </source>
</evidence>
<keyword evidence="9 17" id="KW-0418">Kinase</keyword>
<proteinExistence type="predicted"/>
<dbReference type="EC" id="2.7.13.3" evidence="3"/>
<evidence type="ECO:0000256" key="11">
    <source>
        <dbReference type="ARBA" id="ARBA00022989"/>
    </source>
</evidence>
<keyword evidence="13 14" id="KW-0472">Membrane</keyword>
<dbReference type="PANTHER" id="PTHR45528">
    <property type="entry name" value="SENSOR HISTIDINE KINASE CPXA"/>
    <property type="match status" value="1"/>
</dbReference>
<dbReference type="InterPro" id="IPR005467">
    <property type="entry name" value="His_kinase_dom"/>
</dbReference>
<keyword evidence="7 14" id="KW-0812">Transmembrane</keyword>
<dbReference type="PANTHER" id="PTHR45528:SF8">
    <property type="entry name" value="HISTIDINE KINASE"/>
    <property type="match status" value="1"/>
</dbReference>
<keyword evidence="10" id="KW-0067">ATP-binding</keyword>
<evidence type="ECO:0000256" key="12">
    <source>
        <dbReference type="ARBA" id="ARBA00023012"/>
    </source>
</evidence>
<feature type="transmembrane region" description="Helical" evidence="14">
    <location>
        <begin position="7"/>
        <end position="27"/>
    </location>
</feature>
<dbReference type="GO" id="GO:0005886">
    <property type="term" value="C:plasma membrane"/>
    <property type="evidence" value="ECO:0007669"/>
    <property type="project" value="UniProtKB-SubCell"/>
</dbReference>
<dbReference type="Proteomes" id="UP000054709">
    <property type="component" value="Unassembled WGS sequence"/>
</dbReference>
<keyword evidence="4" id="KW-1003">Cell membrane</keyword>
<dbReference type="SUPFAM" id="SSF47384">
    <property type="entry name" value="Homodimeric domain of signal transducing histidine kinase"/>
    <property type="match status" value="1"/>
</dbReference>